<organism evidence="2 3">
    <name type="scientific">Flavimaribacter sediminis</name>
    <dbReference type="NCBI Taxonomy" id="2865987"/>
    <lineage>
        <taxon>Bacteria</taxon>
        <taxon>Pseudomonadati</taxon>
        <taxon>Pseudomonadota</taxon>
        <taxon>Alphaproteobacteria</taxon>
        <taxon>Hyphomicrobiales</taxon>
        <taxon>Rhizobiaceae</taxon>
        <taxon>Flavimaribacter</taxon>
    </lineage>
</organism>
<dbReference type="EMBL" id="JAICBX010000006">
    <property type="protein sequence ID" value="MBW8640482.1"/>
    <property type="molecule type" value="Genomic_DNA"/>
</dbReference>
<sequence length="297" mass="32556">MTTLDGSATHAGSLDASEGGSDNGSNPSASNFLSGLDRDSREWINANGISDDDPAEMLSGLVTKSREMESLIGRSVRFPAEDASAEEVDTFYDRLTTRLRPEDAAGYEYSLPEGLPQDMPYDSEFADAWRHFSHDAKLPAHVSSKAHDWFLQHAATAIQARQSENNALFEQLADDSTKAIEEAWGPKGSRRYATNREHFSKAIDGLGGETLMSELVDAGVIDEEQRVLAPRIVMALARAGEAMFAEDRLVSGGAASRNPFSDESRNWDEQNSIIRDDPTLARQLIQSAGKDPKTYRL</sequence>
<gene>
    <name evidence="2" type="ORF">K1W69_25040</name>
</gene>
<proteinExistence type="predicted"/>
<reference evidence="2" key="1">
    <citation type="submission" date="2021-08" db="EMBL/GenBank/DDBJ databases">
        <title>Hoeflea bacterium WL0058 sp. nov., isolated from the sediment.</title>
        <authorList>
            <person name="Wang L."/>
            <person name="Zhang D."/>
        </authorList>
    </citation>
    <scope>NUCLEOTIDE SEQUENCE</scope>
    <source>
        <strain evidence="2">WL0058</strain>
    </source>
</reference>
<keyword evidence="3" id="KW-1185">Reference proteome</keyword>
<dbReference type="Proteomes" id="UP001196509">
    <property type="component" value="Unassembled WGS sequence"/>
</dbReference>
<evidence type="ECO:0000313" key="2">
    <source>
        <dbReference type="EMBL" id="MBW8640482.1"/>
    </source>
</evidence>
<dbReference type="AlphaFoldDB" id="A0AAE2ZT21"/>
<evidence type="ECO:0000313" key="3">
    <source>
        <dbReference type="Proteomes" id="UP001196509"/>
    </source>
</evidence>
<evidence type="ECO:0000256" key="1">
    <source>
        <dbReference type="SAM" id="MobiDB-lite"/>
    </source>
</evidence>
<feature type="region of interest" description="Disordered" evidence="1">
    <location>
        <begin position="1"/>
        <end position="34"/>
    </location>
</feature>
<dbReference type="RefSeq" id="WP_220231200.1">
    <property type="nucleotide sequence ID" value="NZ_JAICBX010000006.1"/>
</dbReference>
<accession>A0AAE2ZT21</accession>
<protein>
    <submittedName>
        <fullName evidence="2">Uncharacterized protein</fullName>
    </submittedName>
</protein>
<comment type="caution">
    <text evidence="2">The sequence shown here is derived from an EMBL/GenBank/DDBJ whole genome shotgun (WGS) entry which is preliminary data.</text>
</comment>
<feature type="compositionally biased region" description="Polar residues" evidence="1">
    <location>
        <begin position="23"/>
        <end position="33"/>
    </location>
</feature>
<name>A0AAE2ZT21_9HYPH</name>